<evidence type="ECO:0000313" key="1">
    <source>
        <dbReference type="EMBL" id="SDC63882.1"/>
    </source>
</evidence>
<proteinExistence type="predicted"/>
<organism evidence="1 2">
    <name type="scientific">Shouchella lonarensis</name>
    <dbReference type="NCBI Taxonomy" id="1464122"/>
    <lineage>
        <taxon>Bacteria</taxon>
        <taxon>Bacillati</taxon>
        <taxon>Bacillota</taxon>
        <taxon>Bacilli</taxon>
        <taxon>Bacillales</taxon>
        <taxon>Bacillaceae</taxon>
        <taxon>Shouchella</taxon>
    </lineage>
</organism>
<evidence type="ECO:0000313" key="2">
    <source>
        <dbReference type="Proteomes" id="UP000242662"/>
    </source>
</evidence>
<sequence>MHMKNDIALITIMHDPTGALYQPLVAAMPVLATYPGAKYVALSEQTDRRVRDALKAHNFTVFDIEKKGVAHARRKVAALAQSYGHDFYHYCDLDRLVTWAMQSPEEWRCVHEKIAAHDYMVIGRTARAFATHPGAWQETEAITNKIFSLAMGCEVDVTAGSGAFILLRLEDKNKKTDCFILDVLVYDHLFVCLFAI</sequence>
<dbReference type="EMBL" id="FMYM01000012">
    <property type="protein sequence ID" value="SDC63882.1"/>
    <property type="molecule type" value="Genomic_DNA"/>
</dbReference>
<dbReference type="AlphaFoldDB" id="A0A1G6N7Q6"/>
<dbReference type="STRING" id="1464122.SAMN05421737_1127"/>
<dbReference type="Proteomes" id="UP000242662">
    <property type="component" value="Unassembled WGS sequence"/>
</dbReference>
<name>A0A1G6N7Q6_9BACI</name>
<keyword evidence="2" id="KW-1185">Reference proteome</keyword>
<evidence type="ECO:0008006" key="3">
    <source>
        <dbReference type="Google" id="ProtNLM"/>
    </source>
</evidence>
<protein>
    <recommendedName>
        <fullName evidence="3">Glycosyl transferase family 2</fullName>
    </recommendedName>
</protein>
<accession>A0A1G6N7Q6</accession>
<reference evidence="2" key="1">
    <citation type="submission" date="2016-09" db="EMBL/GenBank/DDBJ databases">
        <authorList>
            <person name="Varghese N."/>
            <person name="Submissions S."/>
        </authorList>
    </citation>
    <scope>NUCLEOTIDE SEQUENCE [LARGE SCALE GENOMIC DNA]</scope>
    <source>
        <strain evidence="2">25nlg</strain>
    </source>
</reference>
<gene>
    <name evidence="1" type="ORF">SAMN05421737_1127</name>
</gene>